<dbReference type="InterPro" id="IPR052570">
    <property type="entry name" value="FliJ"/>
</dbReference>
<dbReference type="InterPro" id="IPR053716">
    <property type="entry name" value="Flag_assembly_chemotaxis_eff"/>
</dbReference>
<comment type="subcellular location">
    <subcellularLocation>
        <location evidence="1">Cell membrane</location>
        <topology evidence="1">Peripheral membrane protein</topology>
        <orientation evidence="1">Cytoplasmic side</orientation>
    </subcellularLocation>
</comment>
<dbReference type="GO" id="GO:0044781">
    <property type="term" value="P:bacterial-type flagellum organization"/>
    <property type="evidence" value="ECO:0007669"/>
    <property type="project" value="UniProtKB-KW"/>
</dbReference>
<gene>
    <name evidence="12" type="primary">fliJ</name>
    <name evidence="12" type="ORF">ED236_06555</name>
</gene>
<evidence type="ECO:0000313" key="12">
    <source>
        <dbReference type="EMBL" id="ROH86120.1"/>
    </source>
</evidence>
<evidence type="ECO:0000256" key="10">
    <source>
        <dbReference type="ARBA" id="ARBA00023225"/>
    </source>
</evidence>
<comment type="caution">
    <text evidence="12">The sequence shown here is derived from an EMBL/GenBank/DDBJ whole genome shotgun (WGS) entry which is preliminary data.</text>
</comment>
<dbReference type="GO" id="GO:0005886">
    <property type="term" value="C:plasma membrane"/>
    <property type="evidence" value="ECO:0007669"/>
    <property type="project" value="UniProtKB-SubCell"/>
</dbReference>
<accession>A0A3N0V020</accession>
<reference evidence="12 13" key="1">
    <citation type="submission" date="2018-10" db="EMBL/GenBank/DDBJ databases">
        <authorList>
            <person name="Chen W.-M."/>
        </authorList>
    </citation>
    <scope>NUCLEOTIDE SEQUENCE [LARGE SCALE GENOMIC DNA]</scope>
    <source>
        <strain evidence="12 13">H-5</strain>
    </source>
</reference>
<dbReference type="Pfam" id="PF02050">
    <property type="entry name" value="FliJ"/>
    <property type="match status" value="1"/>
</dbReference>
<keyword evidence="12" id="KW-0966">Cell projection</keyword>
<protein>
    <recommendedName>
        <fullName evidence="3">Flagellar FliJ protein</fullName>
    </recommendedName>
</protein>
<evidence type="ECO:0000313" key="13">
    <source>
        <dbReference type="Proteomes" id="UP000275137"/>
    </source>
</evidence>
<evidence type="ECO:0000256" key="11">
    <source>
        <dbReference type="SAM" id="Coils"/>
    </source>
</evidence>
<dbReference type="PIRSF" id="PIRSF019404">
    <property type="entry name" value="FliJ"/>
    <property type="match status" value="1"/>
</dbReference>
<dbReference type="PANTHER" id="PTHR38786:SF1">
    <property type="entry name" value="FLAGELLAR FLIJ PROTEIN"/>
    <property type="match status" value="1"/>
</dbReference>
<keyword evidence="12" id="KW-0969">Cilium</keyword>
<keyword evidence="9" id="KW-0472">Membrane</keyword>
<keyword evidence="7" id="KW-1005">Bacterial flagellum biogenesis</keyword>
<comment type="similarity">
    <text evidence="2">Belongs to the FliJ family.</text>
</comment>
<evidence type="ECO:0000256" key="5">
    <source>
        <dbReference type="ARBA" id="ARBA00022475"/>
    </source>
</evidence>
<keyword evidence="13" id="KW-1185">Reference proteome</keyword>
<proteinExistence type="inferred from homology"/>
<dbReference type="PRINTS" id="PR01004">
    <property type="entry name" value="FLGFLIJ"/>
</dbReference>
<dbReference type="NCBIfam" id="TIGR02473">
    <property type="entry name" value="flagell_FliJ"/>
    <property type="match status" value="1"/>
</dbReference>
<evidence type="ECO:0000256" key="1">
    <source>
        <dbReference type="ARBA" id="ARBA00004413"/>
    </source>
</evidence>
<dbReference type="PANTHER" id="PTHR38786">
    <property type="entry name" value="FLAGELLAR FLIJ PROTEIN"/>
    <property type="match status" value="1"/>
</dbReference>
<dbReference type="InterPro" id="IPR012823">
    <property type="entry name" value="Flagell_FliJ"/>
</dbReference>
<dbReference type="Proteomes" id="UP000275137">
    <property type="component" value="Unassembled WGS sequence"/>
</dbReference>
<keyword evidence="6" id="KW-0145">Chemotaxis</keyword>
<dbReference type="GO" id="GO:0015031">
    <property type="term" value="P:protein transport"/>
    <property type="evidence" value="ECO:0007669"/>
    <property type="project" value="UniProtKB-KW"/>
</dbReference>
<evidence type="ECO:0000256" key="9">
    <source>
        <dbReference type="ARBA" id="ARBA00023136"/>
    </source>
</evidence>
<dbReference type="InterPro" id="IPR018006">
    <property type="entry name" value="Flag_FliJ_proteobac"/>
</dbReference>
<evidence type="ECO:0000256" key="6">
    <source>
        <dbReference type="ARBA" id="ARBA00022500"/>
    </source>
</evidence>
<dbReference type="GO" id="GO:0071973">
    <property type="term" value="P:bacterial-type flagellum-dependent cell motility"/>
    <property type="evidence" value="ECO:0007669"/>
    <property type="project" value="InterPro"/>
</dbReference>
<dbReference type="AlphaFoldDB" id="A0A3N0V020"/>
<evidence type="ECO:0000256" key="3">
    <source>
        <dbReference type="ARBA" id="ARBA00020392"/>
    </source>
</evidence>
<keyword evidence="4" id="KW-0813">Transport</keyword>
<name>A0A3N0V020_9PROT</name>
<dbReference type="GO" id="GO:0003774">
    <property type="term" value="F:cytoskeletal motor activity"/>
    <property type="evidence" value="ECO:0007669"/>
    <property type="project" value="InterPro"/>
</dbReference>
<evidence type="ECO:0000256" key="7">
    <source>
        <dbReference type="ARBA" id="ARBA00022795"/>
    </source>
</evidence>
<evidence type="ECO:0000256" key="8">
    <source>
        <dbReference type="ARBA" id="ARBA00022927"/>
    </source>
</evidence>
<dbReference type="GO" id="GO:0006935">
    <property type="term" value="P:chemotaxis"/>
    <property type="evidence" value="ECO:0007669"/>
    <property type="project" value="UniProtKB-KW"/>
</dbReference>
<keyword evidence="11" id="KW-0175">Coiled coil</keyword>
<dbReference type="EMBL" id="RJVP01000003">
    <property type="protein sequence ID" value="ROH86120.1"/>
    <property type="molecule type" value="Genomic_DNA"/>
</dbReference>
<keyword evidence="8" id="KW-0653">Protein transport</keyword>
<dbReference type="Gene3D" id="1.10.287.1700">
    <property type="match status" value="1"/>
</dbReference>
<keyword evidence="5" id="KW-1003">Cell membrane</keyword>
<keyword evidence="12" id="KW-0282">Flagellum</keyword>
<keyword evidence="10" id="KW-1006">Bacterial flagellum protein export</keyword>
<dbReference type="RefSeq" id="WP_123237180.1">
    <property type="nucleotide sequence ID" value="NZ_RJVP01000003.1"/>
</dbReference>
<organism evidence="12 13">
    <name type="scientific">Pseudomethylobacillus aquaticus</name>
    <dbReference type="NCBI Taxonomy" id="2676064"/>
    <lineage>
        <taxon>Bacteria</taxon>
        <taxon>Pseudomonadati</taxon>
        <taxon>Pseudomonadota</taxon>
        <taxon>Betaproteobacteria</taxon>
        <taxon>Nitrosomonadales</taxon>
        <taxon>Methylophilaceae</taxon>
        <taxon>Pseudomethylobacillus</taxon>
    </lineage>
</organism>
<evidence type="ECO:0000256" key="4">
    <source>
        <dbReference type="ARBA" id="ARBA00022448"/>
    </source>
</evidence>
<feature type="coiled-coil region" evidence="11">
    <location>
        <begin position="113"/>
        <end position="149"/>
    </location>
</feature>
<dbReference type="GO" id="GO:0009288">
    <property type="term" value="C:bacterial-type flagellum"/>
    <property type="evidence" value="ECO:0007669"/>
    <property type="project" value="InterPro"/>
</dbReference>
<evidence type="ECO:0000256" key="2">
    <source>
        <dbReference type="ARBA" id="ARBA00010004"/>
    </source>
</evidence>
<sequence>MTSKPNTSLQLLIELATQATEAAALRLGELNQKLAQEQDKLAMLQSFHADYLQRLQGQLQRGLSPREYQNYQAFVGKLETAISGQQDLQKQLQAQIGAQRLNWQECQKKQLSYEVLVARQEKAEQQHQRKKEQQQLDEFAARAARLRTAS</sequence>